<feature type="transmembrane region" description="Helical" evidence="12">
    <location>
        <begin position="327"/>
        <end position="347"/>
    </location>
</feature>
<reference evidence="15 16" key="1">
    <citation type="journal article" date="2023" name="Sci. Data">
        <title>Genome assembly of the Korean intertidal mud-creeper Batillaria attramentaria.</title>
        <authorList>
            <person name="Patra A.K."/>
            <person name="Ho P.T."/>
            <person name="Jun S."/>
            <person name="Lee S.J."/>
            <person name="Kim Y."/>
            <person name="Won Y.J."/>
        </authorList>
    </citation>
    <scope>NUCLEOTIDE SEQUENCE [LARGE SCALE GENOMIC DNA]</scope>
    <source>
        <strain evidence="15">Wonlab-2016</strain>
    </source>
</reference>
<accession>A0ABD0JSU8</accession>
<gene>
    <name evidence="15" type="ORF">BaRGS_00030786</name>
</gene>
<feature type="transmembrane region" description="Helical" evidence="12">
    <location>
        <begin position="292"/>
        <end position="315"/>
    </location>
</feature>
<protein>
    <recommendedName>
        <fullName evidence="17">Calcitonin receptor</fullName>
    </recommendedName>
</protein>
<keyword evidence="4 12" id="KW-0812">Transmembrane</keyword>
<dbReference type="Gene3D" id="1.20.1070.10">
    <property type="entry name" value="Rhodopsin 7-helix transmembrane proteins"/>
    <property type="match status" value="1"/>
</dbReference>
<feature type="transmembrane region" description="Helical" evidence="12">
    <location>
        <begin position="409"/>
        <end position="430"/>
    </location>
</feature>
<dbReference type="PROSITE" id="PS50261">
    <property type="entry name" value="G_PROTEIN_RECEP_F2_4"/>
    <property type="match status" value="1"/>
</dbReference>
<dbReference type="Gene3D" id="4.10.1240.10">
    <property type="entry name" value="GPCR, family 2, extracellular hormone receptor domain"/>
    <property type="match status" value="1"/>
</dbReference>
<feature type="compositionally biased region" description="Basic and acidic residues" evidence="11">
    <location>
        <begin position="677"/>
        <end position="691"/>
    </location>
</feature>
<evidence type="ECO:0000259" key="13">
    <source>
        <dbReference type="PROSITE" id="PS50227"/>
    </source>
</evidence>
<dbReference type="GO" id="GO:0005886">
    <property type="term" value="C:plasma membrane"/>
    <property type="evidence" value="ECO:0007669"/>
    <property type="project" value="UniProtKB-SubCell"/>
</dbReference>
<sequence length="984" mass="108763">TNASTSTQSQTVAASAPAQCRDRIGHFRPDDFEIHTCSWCLLYLQPNRTWPFQNITVPTMGFTVLLRVDDRRTVVIPAPRNETSMDSVCSSSGLTEDVCADWKACCRDAVQCCKKQQQQELVTTETVDVTRDGQCPMTWDGYSCVDATRPGQNALISCPAFLRRRFNTDTTEKATRQCTANGTWFVNSNGLEWTDYHTCHKTLDQGITLTLRLSLKGVSLALLIPAIAIFLIFRPLRSQVRIKLHINLFIALALTSLVSLIWEAIVSADLLVMAHPENYIKDHEMSCKVLNMMSRCTMMMTFTWMFCEGFYLTWLMIKSFRHINTMIYFHLFGWGVPILFSLIYVIIRVSAYEDNECWIMDAGKLEWILDGPTVACMLMNLVFLVAIMRVMVRQLQSHQEDQSTLRRGLRALLILIPLFGLQQFCIIYRPQPDDPGFFAYDVASAIIMNLQGAVVSLIFCFFNGEVQTHLKQLLVRLKCKLYRRTASQPSISNAQSTARLWRPSLASIDTTASMVMATTPSERRHSHYDSSDNGNSDGEGRPRVDSVKETIVEDDKESDASSLGPNEFDLSSRHSVYGLNQNGGVAVAGDDSGRSAERCTCGKDDGVFSICRNLSEDNATHLDGADDRMLAKSKSAPAWDGETSSTPGQRLENSRLSKTLNFREKVQFFISADDFSAKDKNSGEKQSDTMHCKKHHPSKHATSVGTELTEVRSNPTIVITEEEFPAIKYRRSRRIAPYGSKKDRAPNNTSLTGSMSQDNPGSSDLNSDGSNYLTVPGCTISSKLGSRGVTDAVSNKSIEPSERAQLSADDVAFHLKIQDTAQTVADNLSVTSCDDEASSKGSVSGDDTACLVPHTHKVPTDYVSSEPASFKQENVHDSQNTENIGEANIGNAIFKDNSAASSTSNAFSGGTDLASQTHENGSEAPPFAASCNEMHEAEHSRVTDTDDSCVSCSAVVWEDEPPSKGQDVQAFEGRAFFNAAFEND</sequence>
<evidence type="ECO:0000256" key="2">
    <source>
        <dbReference type="ARBA" id="ARBA00005314"/>
    </source>
</evidence>
<feature type="transmembrane region" description="Helical" evidence="12">
    <location>
        <begin position="217"/>
        <end position="236"/>
    </location>
</feature>
<feature type="compositionally biased region" description="Low complexity" evidence="11">
    <location>
        <begin position="900"/>
        <end position="911"/>
    </location>
</feature>
<dbReference type="GO" id="GO:0004930">
    <property type="term" value="F:G protein-coupled receptor activity"/>
    <property type="evidence" value="ECO:0007669"/>
    <property type="project" value="UniProtKB-KW"/>
</dbReference>
<evidence type="ECO:0000256" key="7">
    <source>
        <dbReference type="ARBA" id="ARBA00023136"/>
    </source>
</evidence>
<feature type="region of interest" description="Disordered" evidence="11">
    <location>
        <begin position="677"/>
        <end position="708"/>
    </location>
</feature>
<evidence type="ECO:0000256" key="8">
    <source>
        <dbReference type="ARBA" id="ARBA00023170"/>
    </source>
</evidence>
<feature type="transmembrane region" description="Helical" evidence="12">
    <location>
        <begin position="367"/>
        <end position="388"/>
    </location>
</feature>
<evidence type="ECO:0000256" key="9">
    <source>
        <dbReference type="ARBA" id="ARBA00023180"/>
    </source>
</evidence>
<evidence type="ECO:0000313" key="15">
    <source>
        <dbReference type="EMBL" id="KAK7477957.1"/>
    </source>
</evidence>
<organism evidence="15 16">
    <name type="scientific">Batillaria attramentaria</name>
    <dbReference type="NCBI Taxonomy" id="370345"/>
    <lineage>
        <taxon>Eukaryota</taxon>
        <taxon>Metazoa</taxon>
        <taxon>Spiralia</taxon>
        <taxon>Lophotrochozoa</taxon>
        <taxon>Mollusca</taxon>
        <taxon>Gastropoda</taxon>
        <taxon>Caenogastropoda</taxon>
        <taxon>Sorbeoconcha</taxon>
        <taxon>Cerithioidea</taxon>
        <taxon>Batillariidae</taxon>
        <taxon>Batillaria</taxon>
    </lineage>
</organism>
<keyword evidence="3" id="KW-1003">Cell membrane</keyword>
<keyword evidence="7 12" id="KW-0472">Membrane</keyword>
<evidence type="ECO:0000256" key="1">
    <source>
        <dbReference type="ARBA" id="ARBA00004651"/>
    </source>
</evidence>
<dbReference type="Pfam" id="PF00002">
    <property type="entry name" value="7tm_2"/>
    <property type="match status" value="1"/>
</dbReference>
<dbReference type="PANTHER" id="PTHR45620:SF42">
    <property type="entry name" value="G-PROTEIN COUPLED RECEPTOR SEB-2"/>
    <property type="match status" value="1"/>
</dbReference>
<dbReference type="AlphaFoldDB" id="A0ABD0JSU8"/>
<feature type="transmembrane region" description="Helical" evidence="12">
    <location>
        <begin position="248"/>
        <end position="272"/>
    </location>
</feature>
<dbReference type="InterPro" id="IPR017981">
    <property type="entry name" value="GPCR_2-like_7TM"/>
</dbReference>
<proteinExistence type="inferred from homology"/>
<feature type="region of interest" description="Disordered" evidence="11">
    <location>
        <begin position="900"/>
        <end position="928"/>
    </location>
</feature>
<feature type="domain" description="G-protein coupled receptors family 2 profile 2" evidence="14">
    <location>
        <begin position="208"/>
        <end position="463"/>
    </location>
</feature>
<keyword evidence="6" id="KW-0297">G-protein coupled receptor</keyword>
<evidence type="ECO:0000256" key="10">
    <source>
        <dbReference type="ARBA" id="ARBA00023224"/>
    </source>
</evidence>
<feature type="non-terminal residue" evidence="15">
    <location>
        <position position="1"/>
    </location>
</feature>
<dbReference type="SUPFAM" id="SSF81321">
    <property type="entry name" value="Family A G protein-coupled receptor-like"/>
    <property type="match status" value="1"/>
</dbReference>
<keyword evidence="8" id="KW-0675">Receptor</keyword>
<evidence type="ECO:0000256" key="5">
    <source>
        <dbReference type="ARBA" id="ARBA00022989"/>
    </source>
</evidence>
<evidence type="ECO:0000313" key="16">
    <source>
        <dbReference type="Proteomes" id="UP001519460"/>
    </source>
</evidence>
<keyword evidence="10" id="KW-0807">Transducer</keyword>
<comment type="caution">
    <text evidence="15">The sequence shown here is derived from an EMBL/GenBank/DDBJ whole genome shotgun (WGS) entry which is preliminary data.</text>
</comment>
<dbReference type="SMART" id="SM00008">
    <property type="entry name" value="HormR"/>
    <property type="match status" value="1"/>
</dbReference>
<comment type="similarity">
    <text evidence="2">Belongs to the G-protein coupled receptor 2 family.</text>
</comment>
<feature type="compositionally biased region" description="Basic and acidic residues" evidence="11">
    <location>
        <begin position="521"/>
        <end position="530"/>
    </location>
</feature>
<dbReference type="InterPro" id="IPR000832">
    <property type="entry name" value="GPCR_2_secretin-like"/>
</dbReference>
<feature type="region of interest" description="Disordered" evidence="11">
    <location>
        <begin position="735"/>
        <end position="770"/>
    </location>
</feature>
<dbReference type="PROSITE" id="PS50227">
    <property type="entry name" value="G_PROTEIN_RECEP_F2_3"/>
    <property type="match status" value="1"/>
</dbReference>
<evidence type="ECO:0000256" key="3">
    <source>
        <dbReference type="ARBA" id="ARBA00022475"/>
    </source>
</evidence>
<comment type="subcellular location">
    <subcellularLocation>
        <location evidence="1">Cell membrane</location>
        <topology evidence="1">Multi-pass membrane protein</topology>
    </subcellularLocation>
</comment>
<evidence type="ECO:0000256" key="4">
    <source>
        <dbReference type="ARBA" id="ARBA00022692"/>
    </source>
</evidence>
<evidence type="ECO:0000256" key="6">
    <source>
        <dbReference type="ARBA" id="ARBA00023040"/>
    </source>
</evidence>
<feature type="compositionally biased region" description="Polar residues" evidence="11">
    <location>
        <begin position="746"/>
        <end position="770"/>
    </location>
</feature>
<dbReference type="InterPro" id="IPR036445">
    <property type="entry name" value="GPCR_2_extracell_dom_sf"/>
</dbReference>
<dbReference type="InterPro" id="IPR001879">
    <property type="entry name" value="GPCR_2_extracellular_dom"/>
</dbReference>
<dbReference type="PANTHER" id="PTHR45620">
    <property type="entry name" value="PDF RECEPTOR-LIKE PROTEIN-RELATED"/>
    <property type="match status" value="1"/>
</dbReference>
<evidence type="ECO:0000259" key="14">
    <source>
        <dbReference type="PROSITE" id="PS50261"/>
    </source>
</evidence>
<evidence type="ECO:0000256" key="12">
    <source>
        <dbReference type="SAM" id="Phobius"/>
    </source>
</evidence>
<feature type="transmembrane region" description="Helical" evidence="12">
    <location>
        <begin position="442"/>
        <end position="462"/>
    </location>
</feature>
<dbReference type="PROSITE" id="PS00650">
    <property type="entry name" value="G_PROTEIN_RECEP_F2_2"/>
    <property type="match status" value="1"/>
</dbReference>
<dbReference type="InterPro" id="IPR050332">
    <property type="entry name" value="GPCR_2"/>
</dbReference>
<keyword evidence="5 12" id="KW-1133">Transmembrane helix</keyword>
<dbReference type="Proteomes" id="UP001519460">
    <property type="component" value="Unassembled WGS sequence"/>
</dbReference>
<dbReference type="Pfam" id="PF02793">
    <property type="entry name" value="HRM"/>
    <property type="match status" value="1"/>
</dbReference>
<evidence type="ECO:0008006" key="17">
    <source>
        <dbReference type="Google" id="ProtNLM"/>
    </source>
</evidence>
<dbReference type="PRINTS" id="PR00249">
    <property type="entry name" value="GPCRSECRETIN"/>
</dbReference>
<name>A0ABD0JSU8_9CAEN</name>
<evidence type="ECO:0000256" key="11">
    <source>
        <dbReference type="SAM" id="MobiDB-lite"/>
    </source>
</evidence>
<dbReference type="CDD" id="cd15041">
    <property type="entry name" value="7tmB1_hormone_R"/>
    <property type="match status" value="1"/>
</dbReference>
<keyword evidence="16" id="KW-1185">Reference proteome</keyword>
<dbReference type="InterPro" id="IPR017983">
    <property type="entry name" value="GPCR_2_secretin-like_CS"/>
</dbReference>
<feature type="domain" description="G-protein coupled receptors family 2 profile 1" evidence="13">
    <location>
        <begin position="111"/>
        <end position="203"/>
    </location>
</feature>
<dbReference type="SUPFAM" id="SSF111418">
    <property type="entry name" value="Hormone receptor domain"/>
    <property type="match status" value="1"/>
</dbReference>
<keyword evidence="9" id="KW-0325">Glycoprotein</keyword>
<feature type="region of interest" description="Disordered" evidence="11">
    <location>
        <begin position="519"/>
        <end position="544"/>
    </location>
</feature>
<dbReference type="EMBL" id="JACVVK020000337">
    <property type="protein sequence ID" value="KAK7477957.1"/>
    <property type="molecule type" value="Genomic_DNA"/>
</dbReference>